<name>Q2IW44_RHOP2</name>
<sequence length="67" mass="7343">MTQRSTSADFVTAFATGWPEHQPDVLILSLTTQKGVQDFALTKEQALLVAKTIKRTATQLAAPKRQS</sequence>
<proteinExistence type="predicted"/>
<dbReference type="HOGENOM" id="CLU_2809642_0_0_5"/>
<dbReference type="KEGG" id="rpb:RPB_2864"/>
<organism evidence="1 2">
    <name type="scientific">Rhodopseudomonas palustris (strain HaA2)</name>
    <dbReference type="NCBI Taxonomy" id="316058"/>
    <lineage>
        <taxon>Bacteria</taxon>
        <taxon>Pseudomonadati</taxon>
        <taxon>Pseudomonadota</taxon>
        <taxon>Alphaproteobacteria</taxon>
        <taxon>Hyphomicrobiales</taxon>
        <taxon>Nitrobacteraceae</taxon>
        <taxon>Rhodopseudomonas</taxon>
    </lineage>
</organism>
<dbReference type="OrthoDB" id="8139451at2"/>
<accession>Q2IW44</accession>
<evidence type="ECO:0000313" key="2">
    <source>
        <dbReference type="Proteomes" id="UP000008809"/>
    </source>
</evidence>
<dbReference type="RefSeq" id="WP_011441751.1">
    <property type="nucleotide sequence ID" value="NC_007778.1"/>
</dbReference>
<keyword evidence="2" id="KW-1185">Reference proteome</keyword>
<dbReference type="Proteomes" id="UP000008809">
    <property type="component" value="Chromosome"/>
</dbReference>
<protein>
    <submittedName>
        <fullName evidence="1">Uncharacterized protein</fullName>
    </submittedName>
</protein>
<evidence type="ECO:0000313" key="1">
    <source>
        <dbReference type="EMBL" id="ABD07566.1"/>
    </source>
</evidence>
<dbReference type="AlphaFoldDB" id="Q2IW44"/>
<reference evidence="1 2" key="1">
    <citation type="submission" date="2006-01" db="EMBL/GenBank/DDBJ databases">
        <title>Complete sequence of Rhodopseudomonas palustris HaA2.</title>
        <authorList>
            <consortium name="US DOE Joint Genome Institute"/>
            <person name="Copeland A."/>
            <person name="Lucas S."/>
            <person name="Lapidus A."/>
            <person name="Barry K."/>
            <person name="Detter J.C."/>
            <person name="Glavina T."/>
            <person name="Hammon N."/>
            <person name="Israni S."/>
            <person name="Pitluck S."/>
            <person name="Chain P."/>
            <person name="Malfatti S."/>
            <person name="Shin M."/>
            <person name="Vergez L."/>
            <person name="Schmutz J."/>
            <person name="Larimer F."/>
            <person name="Land M."/>
            <person name="Hauser L."/>
            <person name="Pelletier D.A."/>
            <person name="Kyrpides N."/>
            <person name="Anderson I."/>
            <person name="Oda Y."/>
            <person name="Harwood C.S."/>
            <person name="Richardson P."/>
        </authorList>
    </citation>
    <scope>NUCLEOTIDE SEQUENCE [LARGE SCALE GENOMIC DNA]</scope>
    <source>
        <strain evidence="1 2">HaA2</strain>
    </source>
</reference>
<dbReference type="EMBL" id="CP000250">
    <property type="protein sequence ID" value="ABD07566.1"/>
    <property type="molecule type" value="Genomic_DNA"/>
</dbReference>
<gene>
    <name evidence="1" type="ordered locus">RPB_2864</name>
</gene>
<dbReference type="eggNOG" id="ENOG503145Y">
    <property type="taxonomic scope" value="Bacteria"/>
</dbReference>